<feature type="domain" description="Bacterial Ig" evidence="3">
    <location>
        <begin position="809"/>
        <end position="887"/>
    </location>
</feature>
<feature type="signal peptide" evidence="1">
    <location>
        <begin position="1"/>
        <end position="32"/>
    </location>
</feature>
<gene>
    <name evidence="4" type="ORF">UR08_11500</name>
</gene>
<dbReference type="InterPro" id="IPR013783">
    <property type="entry name" value="Ig-like_fold"/>
</dbReference>
<name>A0A3D8TKS1_9LIST</name>
<proteinExistence type="predicted"/>
<feature type="domain" description="Bacterial Ig" evidence="3">
    <location>
        <begin position="724"/>
        <end position="804"/>
    </location>
</feature>
<feature type="domain" description="Bacterial Ig" evidence="3">
    <location>
        <begin position="893"/>
        <end position="974"/>
    </location>
</feature>
<dbReference type="Gene3D" id="2.60.40.10">
    <property type="entry name" value="Immunoglobulins"/>
    <property type="match status" value="3"/>
</dbReference>
<sequence>MEKKKILKKGAVALIVFNVLISTAAASFTAVAAGTNSKVNIETRSTVVTPENLLKNPGFTSNTLGFDDWVPAYNDKVITGQMSKDNAGYFIFKKDDVTVGSISGGLRFSTAGGKGTLTQKIHVFKGETYRLNATVRDIGGLFDAGADFYYKVGTKETRVAAKNVGNLNYNYTATETGDIDVTVGVLRGNNFSGSAYMTLTNLAFKNTDITPPAAPTINPIYTDANLATGKAEPNTTVILTTEDGELVKGAVNANGDYSVQLPRQIMGRIVTVVNQDIAGNISDSTTSLPIRQGELSLPAVNEVTNDSTTVSGEADLAVNVNVKVIKKDGTEKAYLGSTDTKGHFSIEITKPEYGDIVQVVTSGNGKVSPTSETKVSDVIKPVAPIIEEVYTDTTELKGQGTVGNKVQVTLPTGVLDPVSVAADGSFKVTIPTQEEGAKIGVAQIKPSGLKGDATVIVVKPGNLPQPIINEVTDQSTRIEGSATPNANFKIVLKNKEGLEVSDPYVGTVDSTGKFSILLVDKLSSEYTVTMTLTKGDQISKPKTIKVKDVTAPDAPVVNNISADDKIITGTGEAGTKAIAKVNGQEIGYAIVEADGQFKISIQPQSENAVVTVILEDAAKNTSTAVSKTVTRSTKFDLIVPDTLNIGTSSFSGTFGVGISKVRLFVNGAVVSQATTKNGEYTFTNVDKFVVSTTDKVEVVGVDSKYAIVNRIQINVKGNLTKVLIPDAYGYGSSKLTGKYEDSAYKIRLFVNGKVQAQAIMDDKTHTFTFNNAANLITSPTDKVEVTAVNKQYAEIYRANVTVENSAANTLTVQPYEMGSTTLTGTYGKGISKIRLVVDGKIVSQAINDNGTYTFKNVDKLITSNQAKVEVVAVNSIYQEIGRKDVQLSGVLYTLTANAYNAGDQVLSGTYGKGISKVRLFVNGKVKAQASMDEATHTFKFNNVSSFITNPKDKIELVAVNSQYVEVKRLIINVVNPDELNGLSVDGSNYKLGADTLSGTYGTLGFKVRLFVNGKVKSQAENAEGKFVFNGLKSLEISVGDALEIVLVNSHYQEINRISVSIVE</sequence>
<evidence type="ECO:0000259" key="3">
    <source>
        <dbReference type="Pfam" id="PF20622"/>
    </source>
</evidence>
<dbReference type="InterPro" id="IPR046746">
    <property type="entry name" value="Big_15"/>
</dbReference>
<protein>
    <submittedName>
        <fullName evidence="4">Modifier protein of major autolysin LytC</fullName>
    </submittedName>
</protein>
<dbReference type="EMBL" id="LARY01000003">
    <property type="protein sequence ID" value="RDW99449.1"/>
    <property type="molecule type" value="Genomic_DNA"/>
</dbReference>
<keyword evidence="1" id="KW-0732">Signal</keyword>
<reference evidence="5" key="1">
    <citation type="submission" date="2015-04" db="EMBL/GenBank/DDBJ databases">
        <authorList>
            <person name="Schardt J."/>
            <person name="Mueller-Herbst S."/>
            <person name="Scherer S."/>
            <person name="Huptas C."/>
        </authorList>
    </citation>
    <scope>NUCLEOTIDE SEQUENCE [LARGE SCALE GENOMIC DNA]</scope>
    <source>
        <strain evidence="5">Kiel-L1</strain>
    </source>
</reference>
<dbReference type="InterPro" id="IPR041498">
    <property type="entry name" value="Big_6"/>
</dbReference>
<evidence type="ECO:0000313" key="4">
    <source>
        <dbReference type="EMBL" id="RDW99449.1"/>
    </source>
</evidence>
<accession>A0A3D8TKS1</accession>
<evidence type="ECO:0000256" key="1">
    <source>
        <dbReference type="SAM" id="SignalP"/>
    </source>
</evidence>
<comment type="caution">
    <text evidence="4">The sequence shown here is derived from an EMBL/GenBank/DDBJ whole genome shotgun (WGS) entry which is preliminary data.</text>
</comment>
<feature type="domain" description="Bacterial Ig" evidence="2">
    <location>
        <begin position="212"/>
        <end position="286"/>
    </location>
</feature>
<dbReference type="NCBIfam" id="NF033510">
    <property type="entry name" value="Ca_tandemer"/>
    <property type="match status" value="2"/>
</dbReference>
<dbReference type="Gene3D" id="2.60.120.260">
    <property type="entry name" value="Galactose-binding domain-like"/>
    <property type="match status" value="1"/>
</dbReference>
<evidence type="ECO:0000313" key="5">
    <source>
        <dbReference type="Proteomes" id="UP000257055"/>
    </source>
</evidence>
<dbReference type="Proteomes" id="UP000257055">
    <property type="component" value="Unassembled WGS sequence"/>
</dbReference>
<feature type="chain" id="PRO_5017811111" evidence="1">
    <location>
        <begin position="33"/>
        <end position="1063"/>
    </location>
</feature>
<keyword evidence="5" id="KW-1185">Reference proteome</keyword>
<dbReference type="RefSeq" id="WP_115753838.1">
    <property type="nucleotide sequence ID" value="NZ_LARY01000003.1"/>
</dbReference>
<dbReference type="AlphaFoldDB" id="A0A3D8TKS1"/>
<feature type="domain" description="Bacterial Ig" evidence="2">
    <location>
        <begin position="381"/>
        <end position="459"/>
    </location>
</feature>
<organism evidence="4 5">
    <name type="scientific">Listeria kieliensis</name>
    <dbReference type="NCBI Taxonomy" id="1621700"/>
    <lineage>
        <taxon>Bacteria</taxon>
        <taxon>Bacillati</taxon>
        <taxon>Bacillota</taxon>
        <taxon>Bacilli</taxon>
        <taxon>Bacillales</taxon>
        <taxon>Listeriaceae</taxon>
        <taxon>Listeria</taxon>
    </lineage>
</organism>
<dbReference type="Pfam" id="PF20622">
    <property type="entry name" value="Big_15"/>
    <property type="match status" value="4"/>
</dbReference>
<dbReference type="Pfam" id="PF17936">
    <property type="entry name" value="Big_6"/>
    <property type="match status" value="3"/>
</dbReference>
<feature type="domain" description="Bacterial Ig" evidence="2">
    <location>
        <begin position="551"/>
        <end position="629"/>
    </location>
</feature>
<evidence type="ECO:0000259" key="2">
    <source>
        <dbReference type="Pfam" id="PF17936"/>
    </source>
</evidence>
<feature type="domain" description="Bacterial Ig" evidence="3">
    <location>
        <begin position="638"/>
        <end position="716"/>
    </location>
</feature>